<dbReference type="Gene3D" id="3.40.50.300">
    <property type="entry name" value="P-loop containing nucleotide triphosphate hydrolases"/>
    <property type="match status" value="1"/>
</dbReference>
<comment type="subcellular location">
    <subcellularLocation>
        <location evidence="1">Membrane</location>
        <topology evidence="1">Single-pass membrane protein</topology>
    </subcellularLocation>
</comment>
<dbReference type="RefSeq" id="WP_183632551.1">
    <property type="nucleotide sequence ID" value="NZ_BAABLE010000011.1"/>
</dbReference>
<dbReference type="SUPFAM" id="SSF55781">
    <property type="entry name" value="GAF domain-like"/>
    <property type="match status" value="1"/>
</dbReference>
<dbReference type="Gene3D" id="3.30.70.1230">
    <property type="entry name" value="Nucleotide cyclase"/>
    <property type="match status" value="1"/>
</dbReference>
<evidence type="ECO:0000313" key="5">
    <source>
        <dbReference type="Proteomes" id="UP000561045"/>
    </source>
</evidence>
<dbReference type="Pfam" id="PF00211">
    <property type="entry name" value="Guanylate_cyc"/>
    <property type="match status" value="1"/>
</dbReference>
<reference evidence="4 5" key="1">
    <citation type="submission" date="2020-08" db="EMBL/GenBank/DDBJ databases">
        <title>Genomic Encyclopedia of Type Strains, Phase IV (KMG-IV): sequencing the most valuable type-strain genomes for metagenomic binning, comparative biology and taxonomic classification.</title>
        <authorList>
            <person name="Goeker M."/>
        </authorList>
    </citation>
    <scope>NUCLEOTIDE SEQUENCE [LARGE SCALE GENOMIC DNA]</scope>
    <source>
        <strain evidence="4 5">DSM 106739</strain>
    </source>
</reference>
<dbReference type="InterPro" id="IPR029016">
    <property type="entry name" value="GAF-like_dom_sf"/>
</dbReference>
<dbReference type="InterPro" id="IPR000719">
    <property type="entry name" value="Prot_kinase_dom"/>
</dbReference>
<dbReference type="SUPFAM" id="SSF55073">
    <property type="entry name" value="Nucleotide cyclase"/>
    <property type="match status" value="1"/>
</dbReference>
<dbReference type="PROSITE" id="PS50125">
    <property type="entry name" value="GUANYLATE_CYCLASE_2"/>
    <property type="match status" value="1"/>
</dbReference>
<evidence type="ECO:0000259" key="2">
    <source>
        <dbReference type="PROSITE" id="PS50011"/>
    </source>
</evidence>
<dbReference type="InterPro" id="IPR003018">
    <property type="entry name" value="GAF"/>
</dbReference>
<protein>
    <submittedName>
        <fullName evidence="4">Putative ATPase/class 3 adenylate cyclase</fullName>
    </submittedName>
</protein>
<dbReference type="SMART" id="SM00044">
    <property type="entry name" value="CYCc"/>
    <property type="match status" value="1"/>
</dbReference>
<dbReference type="SMART" id="SM00065">
    <property type="entry name" value="GAF"/>
    <property type="match status" value="1"/>
</dbReference>
<dbReference type="GO" id="GO:0004016">
    <property type="term" value="F:adenylate cyclase activity"/>
    <property type="evidence" value="ECO:0007669"/>
    <property type="project" value="UniProtKB-ARBA"/>
</dbReference>
<accession>A0A840BDT4</accession>
<dbReference type="InterPro" id="IPR027417">
    <property type="entry name" value="P-loop_NTPase"/>
</dbReference>
<dbReference type="InterPro" id="IPR041664">
    <property type="entry name" value="AAA_16"/>
</dbReference>
<dbReference type="CDD" id="cd07302">
    <property type="entry name" value="CHD"/>
    <property type="match status" value="1"/>
</dbReference>
<feature type="domain" description="Guanylate cyclase" evidence="3">
    <location>
        <begin position="1536"/>
        <end position="1662"/>
    </location>
</feature>
<proteinExistence type="predicted"/>
<dbReference type="InterPro" id="IPR011009">
    <property type="entry name" value="Kinase-like_dom_sf"/>
</dbReference>
<dbReference type="GO" id="GO:0016020">
    <property type="term" value="C:membrane"/>
    <property type="evidence" value="ECO:0007669"/>
    <property type="project" value="UniProtKB-SubCell"/>
</dbReference>
<keyword evidence="5" id="KW-1185">Reference proteome</keyword>
<dbReference type="PROSITE" id="PS50011">
    <property type="entry name" value="PROTEIN_KINASE_DOM"/>
    <property type="match status" value="1"/>
</dbReference>
<comment type="caution">
    <text evidence="4">The sequence shown here is derived from an EMBL/GenBank/DDBJ whole genome shotgun (WGS) entry which is preliminary data.</text>
</comment>
<dbReference type="Pfam" id="PF00069">
    <property type="entry name" value="Pkinase"/>
    <property type="match status" value="1"/>
</dbReference>
<dbReference type="GO" id="GO:0009190">
    <property type="term" value="P:cyclic nucleotide biosynthetic process"/>
    <property type="evidence" value="ECO:0007669"/>
    <property type="project" value="InterPro"/>
</dbReference>
<dbReference type="Pfam" id="PF01590">
    <property type="entry name" value="GAF"/>
    <property type="match status" value="1"/>
</dbReference>
<dbReference type="Gene3D" id="1.10.510.10">
    <property type="entry name" value="Transferase(Phosphotransferase) domain 1"/>
    <property type="match status" value="1"/>
</dbReference>
<dbReference type="SUPFAM" id="SSF56112">
    <property type="entry name" value="Protein kinase-like (PK-like)"/>
    <property type="match status" value="1"/>
</dbReference>
<dbReference type="Pfam" id="PF13191">
    <property type="entry name" value="AAA_16"/>
    <property type="match status" value="1"/>
</dbReference>
<dbReference type="PANTHER" id="PTHR43642">
    <property type="entry name" value="HYBRID SIGNAL TRANSDUCTION HISTIDINE KINASE G"/>
    <property type="match status" value="1"/>
</dbReference>
<sequence length="1789" mass="200237">MVTIPGYEIGASVHRARQSTLFRASRLSDGAAVLIKTLDVEYPGKQGIAALRREYQITERLQPVADVIRIAGLETWGNGNLALVFERFGHTLAEELDALPARRMPLSRFFPLAVRIAEALGQVHECDVVHKNIEPHSILIDREGGVRLIDFGISSELSRERPNYGVSRKLEGALPYISPEQTGRMNRDLDYRSDYYSLGVLLFELLTGETPFKTDSILEWVHSHISKQPPSASTLNPAVPEMLAAIVLKLMAKNAEDRYQSSFGLISDLRRCERELLDHGGVRPFALGTQDISRRFQIPQKLYGREPELAALLALFDQVAAGSTQICMVAGYSGVGKSALVNEINKPLVRQRGYLIQGKFDQFQRSTPYSAVAVAFRSLVQQLLAEAGERPQHWRERLVTALAPNAQVLIDLVPELEMITGPQPAVPELPRTEAQNRFQIAVLNFVRVVTSEQPLVIFLDDLQFSDASTLNLIRWLANARDLSRLLLIGAYRSNEVDIGHPLRLALDEIEESRPVHELPLRPLDQASVEQLVADTLHVERGACVPLSALLFDKTQGNPFFLTEMLRTLEQARAISFVPEVGRWRWDMEAVRRSGLSSNVVEFVVTNLRKLPPDTQRVLQLAACIGSTFDLRTLSVIHEQSMDDTGEALLPALRQHMVIPLQQDYTLVGKAAGADEGSPGDGVNPAYRFQHDRVQQAAYELIDAERKQAVHLSVGRLMQRHANSRERDERLIDIVGHLNEGRRLIDDPAERLALARLNLAAGTRAQASSAYESALGYLQIGQDLLPTDAWESEYELALALAMEYQQCAYLTARYEDAERWIELMLARARTNLEKAEILSMRTRQYATTGRMEESIQAAIAGLTLLGLRITDNPDRAAIQRERAAVRRNLAGRRIAELIDAPALRDPEKLIAIRLLMEIFPAAFLSGSGNLFPFLVLKSVNISLRHGNSPETAFAYAAYGMLLCGVLDDPALGYEFGKLAVAMNDRLDDIALKSRVIYVYAMFVHHWSNHWTTMTPWFRRGIESGYQSGDLLYLAYSAQDCIIWDPKLDLETAEQEHADYLNIVRDCEYQDSLDSGTLFLQMQRNFLGRTHGLCSMNDASFNEQACVDGMLARRFMTGVANYHIYKAEICHFYGQYEEALLHIRTQDKLIASSMSLPQLVRFYIVAFLTFAAVLPGMEADEQTRTRQRLQADLKRMRRWARHCPDNFLHLQWMMEAELARLDDRVDAALRLYEKAMDAARTQEFRRDEAMANELAARHLLAAGRRKAAVGYLRAARHLYERWGARRKVDLLDEEFPQILRSPGTRAVSAVARAELREGTSAEVDSATLDMASLMKASQAISSEIVLEQLWTTTMRIMLENAGGQRGCFVIRRDGQLVVEGLCEVGRESDAPARSITVRSTDDTAALPITIVYHVLHTNTPVVLNDASQAGHFSRDAYLLARKPQSVLCIPLIRQGKFEGAIYMENSLATGVFTEDRIEVIKLLAAQASISIENAKLYEDQLRLIAAQRRFVPSQFLESLAHPDIATVDLGEHVAKKMSVMFADLRGFTPLAERLDPQTVIEILNRYFVSMEPAIIQAGGFIDSFAGDEIKGLFDGTPDSAVRGGIAMWRALEAFNLASQELGHPELMMGIGVNTGPVVLGTVGGHNRIQCSVIGDVVNLASRIEQLTKVYRARFLIGQQTYNGLSDPEAFAIRMVDRVAVKGKNVAVELYEVLDADTPQRRAAKLATRDRLAAAMAQYFARDFKSAWAAFEQLAQEDPEDAVPPLFAERCVRYLQAPPPDDWQGFERLTQK</sequence>
<dbReference type="SUPFAM" id="SSF52540">
    <property type="entry name" value="P-loop containing nucleoside triphosphate hydrolases"/>
    <property type="match status" value="1"/>
</dbReference>
<dbReference type="GO" id="GO:0004672">
    <property type="term" value="F:protein kinase activity"/>
    <property type="evidence" value="ECO:0007669"/>
    <property type="project" value="InterPro"/>
</dbReference>
<dbReference type="CDD" id="cd14014">
    <property type="entry name" value="STKc_PknB_like"/>
    <property type="match status" value="1"/>
</dbReference>
<organism evidence="4 5">
    <name type="scientific">Niveibacterium umoris</name>
    <dbReference type="NCBI Taxonomy" id="1193620"/>
    <lineage>
        <taxon>Bacteria</taxon>
        <taxon>Pseudomonadati</taxon>
        <taxon>Pseudomonadota</taxon>
        <taxon>Betaproteobacteria</taxon>
        <taxon>Rhodocyclales</taxon>
        <taxon>Rhodocyclaceae</taxon>
        <taxon>Niveibacterium</taxon>
    </lineage>
</organism>
<gene>
    <name evidence="4" type="ORF">GGR36_000999</name>
</gene>
<dbReference type="GO" id="GO:0005524">
    <property type="term" value="F:ATP binding"/>
    <property type="evidence" value="ECO:0007669"/>
    <property type="project" value="InterPro"/>
</dbReference>
<dbReference type="InterPro" id="IPR029787">
    <property type="entry name" value="Nucleotide_cyclase"/>
</dbReference>
<dbReference type="Gene3D" id="3.30.450.40">
    <property type="match status" value="1"/>
</dbReference>
<dbReference type="EMBL" id="JACIET010000001">
    <property type="protein sequence ID" value="MBB4011691.1"/>
    <property type="molecule type" value="Genomic_DNA"/>
</dbReference>
<name>A0A840BDT4_9RHOO</name>
<feature type="domain" description="Protein kinase" evidence="2">
    <location>
        <begin position="7"/>
        <end position="277"/>
    </location>
</feature>
<dbReference type="PANTHER" id="PTHR43642:SF1">
    <property type="entry name" value="HYBRID SIGNAL TRANSDUCTION HISTIDINE KINASE G"/>
    <property type="match status" value="1"/>
</dbReference>
<dbReference type="InterPro" id="IPR053159">
    <property type="entry name" value="Hybrid_Histidine_Kinase"/>
</dbReference>
<evidence type="ECO:0000256" key="1">
    <source>
        <dbReference type="ARBA" id="ARBA00004167"/>
    </source>
</evidence>
<evidence type="ECO:0000313" key="4">
    <source>
        <dbReference type="EMBL" id="MBB4011691.1"/>
    </source>
</evidence>
<dbReference type="GO" id="GO:0035556">
    <property type="term" value="P:intracellular signal transduction"/>
    <property type="evidence" value="ECO:0007669"/>
    <property type="project" value="InterPro"/>
</dbReference>
<dbReference type="InterPro" id="IPR001054">
    <property type="entry name" value="A/G_cyclase"/>
</dbReference>
<dbReference type="Proteomes" id="UP000561045">
    <property type="component" value="Unassembled WGS sequence"/>
</dbReference>
<evidence type="ECO:0000259" key="3">
    <source>
        <dbReference type="PROSITE" id="PS50125"/>
    </source>
</evidence>